<dbReference type="Pfam" id="PF08648">
    <property type="entry name" value="SNRNP27"/>
    <property type="match status" value="1"/>
</dbReference>
<evidence type="ECO:0000256" key="5">
    <source>
        <dbReference type="ARBA" id="ARBA00022664"/>
    </source>
</evidence>
<evidence type="ECO:0000313" key="11">
    <source>
        <dbReference type="Proteomes" id="UP000241890"/>
    </source>
</evidence>
<dbReference type="PANTHER" id="PTHR31077">
    <property type="entry name" value="U4/U6.U5 SMALL NUCLEAR RIBONUCLEOPROTEIN 27 KDA PROTEIN"/>
    <property type="match status" value="1"/>
</dbReference>
<dbReference type="GO" id="GO:0008380">
    <property type="term" value="P:RNA splicing"/>
    <property type="evidence" value="ECO:0007669"/>
    <property type="project" value="UniProtKB-KW"/>
</dbReference>
<sequence length="158" mass="19065">MERRRETYSPDRHSRKRDRRDRRRDEDGNHEEDQDRRRHSRRRDEEDYDDRRYENEDDDSGHERGHAEENVEVDEFGRVVTKERKIAANMTQEEKMQGMSEEEQMKMLLGITSFDSTKEKVVEDNQRGPAKGAAALNKKRKFRQYMNRKGGFNRSLDN</sequence>
<gene>
    <name evidence="10" type="ORF">FCC1311_018612</name>
</gene>
<comment type="similarity">
    <text evidence="3">Belongs to the SNUT3 family.</text>
</comment>
<dbReference type="GO" id="GO:0071011">
    <property type="term" value="C:precatalytic spliceosome"/>
    <property type="evidence" value="ECO:0007669"/>
    <property type="project" value="TreeGrafter"/>
</dbReference>
<feature type="region of interest" description="Disordered" evidence="8">
    <location>
        <begin position="138"/>
        <end position="158"/>
    </location>
</feature>
<feature type="domain" description="U4/U6.U5 small nuclear ribonucleoprotein 27kDa protein" evidence="9">
    <location>
        <begin position="101"/>
        <end position="158"/>
    </location>
</feature>
<comment type="function">
    <text evidence="1">May play a role in mRNA splicing.</text>
</comment>
<feature type="compositionally biased region" description="Basic and acidic residues" evidence="8">
    <location>
        <begin position="23"/>
        <end position="54"/>
    </location>
</feature>
<dbReference type="GO" id="GO:0006397">
    <property type="term" value="P:mRNA processing"/>
    <property type="evidence" value="ECO:0007669"/>
    <property type="project" value="UniProtKB-KW"/>
</dbReference>
<comment type="subcellular location">
    <subcellularLocation>
        <location evidence="2">Nucleus</location>
    </subcellularLocation>
</comment>
<keyword evidence="10" id="KW-0687">Ribonucleoprotein</keyword>
<accession>A0A2R5G3Q1</accession>
<dbReference type="OrthoDB" id="21368at2759"/>
<feature type="compositionally biased region" description="Basic and acidic residues" evidence="8">
    <location>
        <begin position="1"/>
        <end position="12"/>
    </location>
</feature>
<dbReference type="PANTHER" id="PTHR31077:SF1">
    <property type="entry name" value="U4_U6.U5 SMALL NUCLEAR RIBONUCLEOPROTEIN 27 KDA PROTEIN"/>
    <property type="match status" value="1"/>
</dbReference>
<dbReference type="InterPro" id="IPR013957">
    <property type="entry name" value="SNRNP27"/>
</dbReference>
<keyword evidence="6" id="KW-0508">mRNA splicing</keyword>
<keyword evidence="5" id="KW-0507">mRNA processing</keyword>
<dbReference type="Proteomes" id="UP000241890">
    <property type="component" value="Unassembled WGS sequence"/>
</dbReference>
<keyword evidence="7" id="KW-0539">Nucleus</keyword>
<dbReference type="InParanoid" id="A0A2R5G3Q1"/>
<dbReference type="AlphaFoldDB" id="A0A2R5G3Q1"/>
<feature type="compositionally biased region" description="Basic and acidic residues" evidence="8">
    <location>
        <begin position="61"/>
        <end position="76"/>
    </location>
</feature>
<reference evidence="10 11" key="1">
    <citation type="submission" date="2017-12" db="EMBL/GenBank/DDBJ databases">
        <title>Sequencing, de novo assembly and annotation of complete genome of a new Thraustochytrid species, strain FCC1311.</title>
        <authorList>
            <person name="Sedici K."/>
            <person name="Godart F."/>
            <person name="Aiese Cigliano R."/>
            <person name="Sanseverino W."/>
            <person name="Barakat M."/>
            <person name="Ortet P."/>
            <person name="Marechal E."/>
            <person name="Cagnac O."/>
            <person name="Amato A."/>
        </authorList>
    </citation>
    <scope>NUCLEOTIDE SEQUENCE [LARGE SCALE GENOMIC DNA]</scope>
</reference>
<evidence type="ECO:0000259" key="9">
    <source>
        <dbReference type="Pfam" id="PF08648"/>
    </source>
</evidence>
<protein>
    <submittedName>
        <fullName evidence="10">U4/U6.U5 small nuclear ribonucleoprotein 27 kDa protein</fullName>
    </submittedName>
</protein>
<dbReference type="EMBL" id="BEYU01000014">
    <property type="protein sequence ID" value="GBG25642.1"/>
    <property type="molecule type" value="Genomic_DNA"/>
</dbReference>
<organism evidence="10 11">
    <name type="scientific">Hondaea fermentalgiana</name>
    <dbReference type="NCBI Taxonomy" id="2315210"/>
    <lineage>
        <taxon>Eukaryota</taxon>
        <taxon>Sar</taxon>
        <taxon>Stramenopiles</taxon>
        <taxon>Bigyra</taxon>
        <taxon>Labyrinthulomycetes</taxon>
        <taxon>Thraustochytrida</taxon>
        <taxon>Thraustochytriidae</taxon>
        <taxon>Hondaea</taxon>
    </lineage>
</organism>
<comment type="caution">
    <text evidence="10">The sequence shown here is derived from an EMBL/GenBank/DDBJ whole genome shotgun (WGS) entry which is preliminary data.</text>
</comment>
<evidence type="ECO:0000256" key="8">
    <source>
        <dbReference type="SAM" id="MobiDB-lite"/>
    </source>
</evidence>
<evidence type="ECO:0000313" key="10">
    <source>
        <dbReference type="EMBL" id="GBG25642.1"/>
    </source>
</evidence>
<feature type="region of interest" description="Disordered" evidence="8">
    <location>
        <begin position="1"/>
        <end position="76"/>
    </location>
</feature>
<evidence type="ECO:0000256" key="3">
    <source>
        <dbReference type="ARBA" id="ARBA00008218"/>
    </source>
</evidence>
<comment type="subunit">
    <text evidence="4">Part of a tri-snRNP complex.</text>
</comment>
<evidence type="ECO:0000256" key="1">
    <source>
        <dbReference type="ARBA" id="ARBA00003632"/>
    </source>
</evidence>
<evidence type="ECO:0000256" key="4">
    <source>
        <dbReference type="ARBA" id="ARBA00011825"/>
    </source>
</evidence>
<evidence type="ECO:0000256" key="2">
    <source>
        <dbReference type="ARBA" id="ARBA00004123"/>
    </source>
</evidence>
<name>A0A2R5G3Q1_9STRA</name>
<evidence type="ECO:0000256" key="6">
    <source>
        <dbReference type="ARBA" id="ARBA00023187"/>
    </source>
</evidence>
<keyword evidence="11" id="KW-1185">Reference proteome</keyword>
<feature type="compositionally biased region" description="Basic residues" evidence="8">
    <location>
        <begin position="13"/>
        <end position="22"/>
    </location>
</feature>
<evidence type="ECO:0000256" key="7">
    <source>
        <dbReference type="ARBA" id="ARBA00023242"/>
    </source>
</evidence>
<proteinExistence type="inferred from homology"/>